<proteinExistence type="predicted"/>
<comment type="caution">
    <text evidence="1">The sequence shown here is derived from an EMBL/GenBank/DDBJ whole genome shotgun (WGS) entry which is preliminary data.</text>
</comment>
<dbReference type="Proteomes" id="UP000249794">
    <property type="component" value="Unassembled WGS sequence"/>
</dbReference>
<protein>
    <submittedName>
        <fullName evidence="1">Uncharacterized protein</fullName>
    </submittedName>
</protein>
<organism evidence="1 2">
    <name type="scientific">Phormidesmis priestleyi</name>
    <dbReference type="NCBI Taxonomy" id="268141"/>
    <lineage>
        <taxon>Bacteria</taxon>
        <taxon>Bacillati</taxon>
        <taxon>Cyanobacteriota</taxon>
        <taxon>Cyanophyceae</taxon>
        <taxon>Leptolyngbyales</taxon>
        <taxon>Leptolyngbyaceae</taxon>
        <taxon>Phormidesmis</taxon>
    </lineage>
</organism>
<reference evidence="2" key="1">
    <citation type="submission" date="2018-04" db="EMBL/GenBank/DDBJ databases">
        <authorList>
            <person name="Cornet L."/>
        </authorList>
    </citation>
    <scope>NUCLEOTIDE SEQUENCE [LARGE SCALE GENOMIC DNA]</scope>
</reference>
<dbReference type="EMBL" id="QBMP01000041">
    <property type="protein sequence ID" value="PZO58027.1"/>
    <property type="molecule type" value="Genomic_DNA"/>
</dbReference>
<name>A0A2W4XP94_9CYAN</name>
<evidence type="ECO:0000313" key="1">
    <source>
        <dbReference type="EMBL" id="PZO58027.1"/>
    </source>
</evidence>
<reference evidence="1 2" key="2">
    <citation type="submission" date="2018-06" db="EMBL/GenBank/DDBJ databases">
        <title>Metagenomic assembly of (sub)arctic Cyanobacteria and their associated microbiome from non-axenic cultures.</title>
        <authorList>
            <person name="Baurain D."/>
        </authorList>
    </citation>
    <scope>NUCLEOTIDE SEQUENCE [LARGE SCALE GENOMIC DNA]</scope>
    <source>
        <strain evidence="1">ULC027bin1</strain>
    </source>
</reference>
<evidence type="ECO:0000313" key="2">
    <source>
        <dbReference type="Proteomes" id="UP000249794"/>
    </source>
</evidence>
<gene>
    <name evidence="1" type="ORF">DCF15_06085</name>
</gene>
<accession>A0A2W4XP94</accession>
<sequence length="63" mass="7444">MSMRKRHQLHRTLHELGLLDEWNTVFLLSLLNSCEPEQTLFWTDEAFKAIAHLVAQHWADISN</sequence>
<dbReference type="AlphaFoldDB" id="A0A2W4XP94"/>